<sequence length="1304" mass="149190">MDRRRRPDSDAALPPSPSPATPSPYLRDVSNYNNPKTRLRNPNPNPLPPSSPLPIFFTASKRTPSSSAYAYSRRRCASGAAPASLSEAARRRLKVLELEQSRSSRKNQERREKALKSFAGSISAWLNFLFKDPDSCGCHIPSWFGDRQDGVASNGKRESLDGGAGLGGRWWSPKRRWDCSLRGTSDDDAWRRESAIFSLLKVSLKDVCSLEDMMERMEHFMSKKSCREVLFMMSQVCKSIDEGRLKMKAHCPLVTDLGLKEKATRTLMSYNPMWLRVGLHIIFGGDSLLLNEEGKSEQEYLFLKMMIEAHFFSQVDIAKSYAYNKLVDGLYRPGYYEALGGIILKRFLLLVASLDKAKCECSLPAKYGIDGVDGGSPLLFDHSCHIKSTQQVINEFLSQVMHGEGNLLQHLLTLGFKVNYQQIPLSEYDFNVQNLFEDIQDGILISRAIQLLQCDASILSKVIAPPDTSKKKLHNCNIALQYLKVVGVSLFDADGTQILAEDIVNGDKELTLSLLWNIFLKLQVPLLIERASLVGEIIKLKISCMDDPDYGSVTIMDLLLEWIQVVCERYNIKVDGLSSLIDGEALCCVIYYYSDVNFHGGFSSKENLDENNECVVKRLNFGRTGSSGNILSVQRIITIMGNFPEVLHISDIIGDVASFDERSMIILIVFLASLLVCRKNLDRGKMYCLMRWDWGQDVGPSTTCSPLSENGLFTSLKSQKNKMSKYSCPLQNGELNKYDTEEWAVKIIQSQFRRFIERNKFLKIKNATCVLQAAIRAWLTVAFGRKSYAVIGCSFSSLFTGQYDRYMKFMIERHKFIHMKTSVKLIQSSVRSWIVWRRHRAEIAPLESRKFSFNREPTCAELESFQQQTMAVVLIQSAWRGFSLRKHLLMKRSATIKIQSHWRAWYTRTNFMNMVKSVAKIQVGIRGMLCMKSFNRFKFAAIVIQQYTRGQLARNRLLGASSLQSSKLHFGSSSVTKLSKIKHLELKIVLCAVVRIQRWWRQVIMCRSQTIAVILLQSFIRGWNARKATNKLRYSIITIQRWWRNILFHELRKKSAHIVQAHVRGWIARQATSREKHCIVLIQSYWRGYLVRKHSRQQLFDLRCKLKVSDANVEDDVQLINRLVAALSELFCCKSIRYLRHTCATLNNATEHSEKCCETMVNAGAIDILLKQVRMLNRGIPDQEVIKHVLSTLRNIVRHPLLLQVFIDTPHSGEIIFQEVLRNKNEGYFVACDLLKRLCSTQEGRETIHKLHGHVRRLHVLAQDLQRKADLQKRRVGQAGRSDITLRRLREAVNLLQLILDKRS</sequence>
<keyword evidence="9" id="KW-1185">Reference proteome</keyword>
<dbReference type="CDD" id="cd21223">
    <property type="entry name" value="CH_ASPM_rpt1"/>
    <property type="match status" value="1"/>
</dbReference>
<dbReference type="InterPro" id="IPR011989">
    <property type="entry name" value="ARM-like"/>
</dbReference>
<evidence type="ECO:0000256" key="2">
    <source>
        <dbReference type="ARBA" id="ARBA00022490"/>
    </source>
</evidence>
<dbReference type="Pfam" id="PF00612">
    <property type="entry name" value="IQ"/>
    <property type="match status" value="6"/>
</dbReference>
<reference evidence="7" key="1">
    <citation type="submission" date="2021-03" db="EMBL/GenBank/DDBJ databases">
        <authorList>
            <consortium name="Genoscope - CEA"/>
            <person name="William W."/>
        </authorList>
    </citation>
    <scope>NUCLEOTIDE SEQUENCE</scope>
    <source>
        <strain evidence="7">Doubled-haploid Pahang</strain>
    </source>
</reference>
<dbReference type="GO" id="GO:0051295">
    <property type="term" value="P:establishment of meiotic spindle localization"/>
    <property type="evidence" value="ECO:0000318"/>
    <property type="project" value="GO_Central"/>
</dbReference>
<evidence type="ECO:0000313" key="7">
    <source>
        <dbReference type="EMBL" id="CAG1847934.1"/>
    </source>
</evidence>
<comment type="subcellular location">
    <subcellularLocation>
        <location evidence="1">Cytoplasm</location>
    </subcellularLocation>
</comment>
<dbReference type="InterPro" id="IPR027417">
    <property type="entry name" value="P-loop_NTPase"/>
</dbReference>
<dbReference type="GO" id="GO:0000278">
    <property type="term" value="P:mitotic cell cycle"/>
    <property type="evidence" value="ECO:0000318"/>
    <property type="project" value="GO_Central"/>
</dbReference>
<accession>A0A804JMD0</accession>
<dbReference type="SUPFAM" id="SSF47576">
    <property type="entry name" value="Calponin-homology domain, CH-domain"/>
    <property type="match status" value="1"/>
</dbReference>
<dbReference type="PANTHER" id="PTHR22706">
    <property type="entry name" value="ASSEMBLY FACTOR FOR SPINDLE MICROTUBULES"/>
    <property type="match status" value="1"/>
</dbReference>
<name>A0A804JMD0_MUSAM</name>
<feature type="compositionally biased region" description="Pro residues" evidence="5">
    <location>
        <begin position="43"/>
        <end position="52"/>
    </location>
</feature>
<dbReference type="InterPro" id="IPR036872">
    <property type="entry name" value="CH_dom_sf"/>
</dbReference>
<dbReference type="EnsemblPlants" id="Ma06_t31100.1">
    <property type="protein sequence ID" value="Ma06_p31100.1"/>
    <property type="gene ID" value="Ma06_g31100"/>
</dbReference>
<dbReference type="InParanoid" id="A0A804JMD0"/>
<dbReference type="SUPFAM" id="SSF48371">
    <property type="entry name" value="ARM repeat"/>
    <property type="match status" value="1"/>
</dbReference>
<keyword evidence="2" id="KW-0963">Cytoplasm</keyword>
<protein>
    <submittedName>
        <fullName evidence="7">(wild Malaysian banana) hypothetical protein</fullName>
    </submittedName>
</protein>
<evidence type="ECO:0000256" key="4">
    <source>
        <dbReference type="ARBA" id="ARBA00022860"/>
    </source>
</evidence>
<dbReference type="Gene3D" id="1.20.5.190">
    <property type="match status" value="5"/>
</dbReference>
<dbReference type="InterPro" id="IPR001715">
    <property type="entry name" value="CH_dom"/>
</dbReference>
<dbReference type="InterPro" id="IPR000225">
    <property type="entry name" value="Armadillo"/>
</dbReference>
<dbReference type="InterPro" id="IPR051185">
    <property type="entry name" value="ASPM"/>
</dbReference>
<evidence type="ECO:0000256" key="1">
    <source>
        <dbReference type="ARBA" id="ARBA00004496"/>
    </source>
</evidence>
<reference evidence="8" key="2">
    <citation type="submission" date="2021-05" db="UniProtKB">
        <authorList>
            <consortium name="EnsemblPlants"/>
        </authorList>
    </citation>
    <scope>IDENTIFICATION</scope>
    <source>
        <strain evidence="8">subsp. malaccensis</strain>
    </source>
</reference>
<dbReference type="SMART" id="SM00015">
    <property type="entry name" value="IQ"/>
    <property type="match status" value="10"/>
</dbReference>
<dbReference type="GO" id="GO:0007051">
    <property type="term" value="P:spindle organization"/>
    <property type="evidence" value="ECO:0000318"/>
    <property type="project" value="GO_Central"/>
</dbReference>
<dbReference type="GO" id="GO:0005516">
    <property type="term" value="F:calmodulin binding"/>
    <property type="evidence" value="ECO:0000318"/>
    <property type="project" value="GO_Central"/>
</dbReference>
<dbReference type="PROSITE" id="PS50096">
    <property type="entry name" value="IQ"/>
    <property type="match status" value="6"/>
</dbReference>
<dbReference type="SUPFAM" id="SSF52540">
    <property type="entry name" value="P-loop containing nucleoside triphosphate hydrolases"/>
    <property type="match status" value="2"/>
</dbReference>
<evidence type="ECO:0000313" key="8">
    <source>
        <dbReference type="EnsemblPlants" id="Ma06_p31100.1"/>
    </source>
</evidence>
<evidence type="ECO:0000256" key="3">
    <source>
        <dbReference type="ARBA" id="ARBA00022737"/>
    </source>
</evidence>
<dbReference type="Gene3D" id="1.10.418.10">
    <property type="entry name" value="Calponin-like domain"/>
    <property type="match status" value="2"/>
</dbReference>
<dbReference type="PROSITE" id="PS50021">
    <property type="entry name" value="CH"/>
    <property type="match status" value="1"/>
</dbReference>
<dbReference type="Proteomes" id="UP000012960">
    <property type="component" value="Unplaced"/>
</dbReference>
<dbReference type="Gramene" id="Ma06_t31100.1">
    <property type="protein sequence ID" value="Ma06_p31100.1"/>
    <property type="gene ID" value="Ma06_g31100"/>
</dbReference>
<gene>
    <name evidence="7" type="ORF">GSMUA_177290.1</name>
</gene>
<dbReference type="GO" id="GO:0000922">
    <property type="term" value="C:spindle pole"/>
    <property type="evidence" value="ECO:0000318"/>
    <property type="project" value="GO_Central"/>
</dbReference>
<dbReference type="InterPro" id="IPR000048">
    <property type="entry name" value="IQ_motif_EF-hand-BS"/>
</dbReference>
<dbReference type="InterPro" id="IPR016024">
    <property type="entry name" value="ARM-type_fold"/>
</dbReference>
<dbReference type="GO" id="GO:0005737">
    <property type="term" value="C:cytoplasm"/>
    <property type="evidence" value="ECO:0007669"/>
    <property type="project" value="UniProtKB-SubCell"/>
</dbReference>
<organism evidence="8 9">
    <name type="scientific">Musa acuminata subsp. malaccensis</name>
    <name type="common">Wild banana</name>
    <name type="synonym">Musa malaccensis</name>
    <dbReference type="NCBI Taxonomy" id="214687"/>
    <lineage>
        <taxon>Eukaryota</taxon>
        <taxon>Viridiplantae</taxon>
        <taxon>Streptophyta</taxon>
        <taxon>Embryophyta</taxon>
        <taxon>Tracheophyta</taxon>
        <taxon>Spermatophyta</taxon>
        <taxon>Magnoliopsida</taxon>
        <taxon>Liliopsida</taxon>
        <taxon>Zingiberales</taxon>
        <taxon>Musaceae</taxon>
        <taxon>Musa</taxon>
    </lineage>
</organism>
<keyword evidence="3" id="KW-0677">Repeat</keyword>
<dbReference type="OMA" id="YSQKCCE"/>
<dbReference type="SMART" id="SM00185">
    <property type="entry name" value="ARM"/>
    <property type="match status" value="1"/>
</dbReference>
<dbReference type="Gene3D" id="1.25.10.10">
    <property type="entry name" value="Leucine-rich Repeat Variant"/>
    <property type="match status" value="1"/>
</dbReference>
<dbReference type="Pfam" id="PF00307">
    <property type="entry name" value="CH"/>
    <property type="match status" value="1"/>
</dbReference>
<evidence type="ECO:0000256" key="5">
    <source>
        <dbReference type="SAM" id="MobiDB-lite"/>
    </source>
</evidence>
<dbReference type="PANTHER" id="PTHR22706:SF1">
    <property type="entry name" value="ASSEMBLY FACTOR FOR SPINDLE MICROTUBULES"/>
    <property type="match status" value="1"/>
</dbReference>
<evidence type="ECO:0000313" key="9">
    <source>
        <dbReference type="Proteomes" id="UP000012960"/>
    </source>
</evidence>
<feature type="region of interest" description="Disordered" evidence="5">
    <location>
        <begin position="1"/>
        <end position="55"/>
    </location>
</feature>
<keyword evidence="4" id="KW-0112">Calmodulin-binding</keyword>
<proteinExistence type="predicted"/>
<dbReference type="EMBL" id="HG996471">
    <property type="protein sequence ID" value="CAG1847934.1"/>
    <property type="molecule type" value="Genomic_DNA"/>
</dbReference>
<dbReference type="OrthoDB" id="2148418at2759"/>
<evidence type="ECO:0000259" key="6">
    <source>
        <dbReference type="PROSITE" id="PS50021"/>
    </source>
</evidence>
<feature type="domain" description="Calponin-homology (CH)" evidence="6">
    <location>
        <begin position="401"/>
        <end position="523"/>
    </location>
</feature>